<reference evidence="1" key="1">
    <citation type="submission" date="2022-07" db="EMBL/GenBank/DDBJ databases">
        <title>Phylogenomic reconstructions and comparative analyses of Kickxellomycotina fungi.</title>
        <authorList>
            <person name="Reynolds N.K."/>
            <person name="Stajich J.E."/>
            <person name="Barry K."/>
            <person name="Grigoriev I.V."/>
            <person name="Crous P."/>
            <person name="Smith M.E."/>
        </authorList>
    </citation>
    <scope>NUCLEOTIDE SEQUENCE</scope>
    <source>
        <strain evidence="1">CBS 190363</strain>
    </source>
</reference>
<dbReference type="EMBL" id="JANBVB010000004">
    <property type="protein sequence ID" value="KAJ2900567.1"/>
    <property type="molecule type" value="Genomic_DNA"/>
</dbReference>
<organism evidence="1 2">
    <name type="scientific">Coemansia aciculifera</name>
    <dbReference type="NCBI Taxonomy" id="417176"/>
    <lineage>
        <taxon>Eukaryota</taxon>
        <taxon>Fungi</taxon>
        <taxon>Fungi incertae sedis</taxon>
        <taxon>Zoopagomycota</taxon>
        <taxon>Kickxellomycotina</taxon>
        <taxon>Kickxellomycetes</taxon>
        <taxon>Kickxellales</taxon>
        <taxon>Kickxellaceae</taxon>
        <taxon>Coemansia</taxon>
    </lineage>
</organism>
<comment type="caution">
    <text evidence="1">The sequence shown here is derived from an EMBL/GenBank/DDBJ whole genome shotgun (WGS) entry which is preliminary data.</text>
</comment>
<keyword evidence="2" id="KW-1185">Reference proteome</keyword>
<name>A0ACC1M9T8_9FUNG</name>
<accession>A0ACC1M9T8</accession>
<gene>
    <name evidence="1" type="ORF">IWW38_000444</name>
</gene>
<evidence type="ECO:0000313" key="1">
    <source>
        <dbReference type="EMBL" id="KAJ2900567.1"/>
    </source>
</evidence>
<sequence length="338" mass="37625">MYKEVLAPLVFVGARWRTAVLVSICDSCSLKYNYYSKSIELSFPAWPVGLSCPSADKYSLVKYVVIKATTWADARSGSFSETFDKPQYEDLVFPSATTLELHLGKPLHDIQHKELEAAKEKAASFAGSLPRLVPAATNVEVSRMDRVCISRAARYSYMKPLAGRQAPSIQLQVYSILKTAVALEFWDDTTDYAILGALATAPATTILQRLDIGNMALGAVHIIQKVAQLGITERTLTMTTSLLPPPLPVVLTTPQLNLLKSGGKVYSKPKFLTLCLYCGYLTRRLPAVVCIPNHEIYTEWKGMHQQLSRKTLNSHVLRPERTTAFAIRKPYSPKWWGV</sequence>
<dbReference type="Proteomes" id="UP001139981">
    <property type="component" value="Unassembled WGS sequence"/>
</dbReference>
<evidence type="ECO:0000313" key="2">
    <source>
        <dbReference type="Proteomes" id="UP001139981"/>
    </source>
</evidence>
<protein>
    <submittedName>
        <fullName evidence="1">Uncharacterized protein</fullName>
    </submittedName>
</protein>
<proteinExistence type="predicted"/>